<evidence type="ECO:0000313" key="2">
    <source>
        <dbReference type="EMBL" id="SEP10773.1"/>
    </source>
</evidence>
<feature type="transmembrane region" description="Helical" evidence="1">
    <location>
        <begin position="233"/>
        <end position="251"/>
    </location>
</feature>
<reference evidence="3" key="1">
    <citation type="submission" date="2016-10" db="EMBL/GenBank/DDBJ databases">
        <authorList>
            <person name="Varghese N."/>
            <person name="Submissions S."/>
        </authorList>
    </citation>
    <scope>NUCLEOTIDE SEQUENCE [LARGE SCALE GENOMIC DNA]</scope>
    <source>
        <strain evidence="3">CGMCC 1.10121</strain>
    </source>
</reference>
<keyword evidence="1" id="KW-0472">Membrane</keyword>
<gene>
    <name evidence="2" type="ORF">SAMN04487948_11466</name>
</gene>
<evidence type="ECO:0000256" key="1">
    <source>
        <dbReference type="SAM" id="Phobius"/>
    </source>
</evidence>
<dbReference type="PANTHER" id="PTHR43471">
    <property type="entry name" value="ABC TRANSPORTER PERMEASE"/>
    <property type="match status" value="1"/>
</dbReference>
<dbReference type="PANTHER" id="PTHR43471:SF1">
    <property type="entry name" value="ABC TRANSPORTER PERMEASE PROTEIN NOSY-RELATED"/>
    <property type="match status" value="1"/>
</dbReference>
<feature type="transmembrane region" description="Helical" evidence="1">
    <location>
        <begin position="117"/>
        <end position="138"/>
    </location>
</feature>
<keyword evidence="1" id="KW-0812">Transmembrane</keyword>
<dbReference type="RefSeq" id="WP_211609212.1">
    <property type="nucleotide sequence ID" value="NZ_FODV01000014.1"/>
</dbReference>
<dbReference type="GO" id="GO:0005886">
    <property type="term" value="C:plasma membrane"/>
    <property type="evidence" value="ECO:0007669"/>
    <property type="project" value="UniProtKB-SubCell"/>
</dbReference>
<dbReference type="OrthoDB" id="313530at2157"/>
<sequence length="296" mass="30774">MSVRETVDDTTGIVNDLFVVATRELRTVVRTPALLALAGVYLVSIVGVTWAGTGGSGGFVPLTLDLLTFSELLIPLLAFAFGYRSILDDRLTGELDMLRTFDVNRVAYVGGVYLGRAVVLVGLVVGSLFVAGLLVPVLTADQPTFFAQNEAADSGLRFVRFVVLSAWFTLVTLAVALAVSAAARTLRTAFALATALVAAFVVGIDTTLIAGLASGIFSPESVPALLAVSPNSAFRGLVLAEAVGVVGGAAVNAGSTSLNVLGLLGWWLCALGVAIWRVWPTVVLETTVSADTNETE</sequence>
<accession>A0A1H8V688</accession>
<feature type="transmembrane region" description="Helical" evidence="1">
    <location>
        <begin position="158"/>
        <end position="183"/>
    </location>
</feature>
<dbReference type="GO" id="GO:0140359">
    <property type="term" value="F:ABC-type transporter activity"/>
    <property type="evidence" value="ECO:0007669"/>
    <property type="project" value="InterPro"/>
</dbReference>
<feature type="transmembrane region" description="Helical" evidence="1">
    <location>
        <begin position="190"/>
        <end position="213"/>
    </location>
</feature>
<dbReference type="Proteomes" id="UP000199126">
    <property type="component" value="Unassembled WGS sequence"/>
</dbReference>
<organism evidence="2 3">
    <name type="scientific">Halogranum amylolyticum</name>
    <dbReference type="NCBI Taxonomy" id="660520"/>
    <lineage>
        <taxon>Archaea</taxon>
        <taxon>Methanobacteriati</taxon>
        <taxon>Methanobacteriota</taxon>
        <taxon>Stenosarchaea group</taxon>
        <taxon>Halobacteria</taxon>
        <taxon>Halobacteriales</taxon>
        <taxon>Haloferacaceae</taxon>
    </lineage>
</organism>
<name>A0A1H8V688_9EURY</name>
<protein>
    <submittedName>
        <fullName evidence="2">ABC-2 type transport system permease protein</fullName>
    </submittedName>
</protein>
<keyword evidence="1" id="KW-1133">Transmembrane helix</keyword>
<feature type="transmembrane region" description="Helical" evidence="1">
    <location>
        <begin position="258"/>
        <end position="279"/>
    </location>
</feature>
<dbReference type="AlphaFoldDB" id="A0A1H8V688"/>
<evidence type="ECO:0000313" key="3">
    <source>
        <dbReference type="Proteomes" id="UP000199126"/>
    </source>
</evidence>
<feature type="transmembrane region" description="Helical" evidence="1">
    <location>
        <begin position="59"/>
        <end position="81"/>
    </location>
</feature>
<keyword evidence="3" id="KW-1185">Reference proteome</keyword>
<proteinExistence type="predicted"/>
<dbReference type="Pfam" id="PF12679">
    <property type="entry name" value="ABC2_membrane_2"/>
    <property type="match status" value="1"/>
</dbReference>
<dbReference type="EMBL" id="FODV01000014">
    <property type="protein sequence ID" value="SEP10773.1"/>
    <property type="molecule type" value="Genomic_DNA"/>
</dbReference>
<feature type="transmembrane region" description="Helical" evidence="1">
    <location>
        <begin position="33"/>
        <end position="53"/>
    </location>
</feature>